<reference evidence="2 3" key="1">
    <citation type="submission" date="2014-04" db="EMBL/GenBank/DDBJ databases">
        <authorList>
            <consortium name="DOE Joint Genome Institute"/>
            <person name="Kuo A."/>
            <person name="Girlanda M."/>
            <person name="Perotto S."/>
            <person name="Kohler A."/>
            <person name="Nagy L.G."/>
            <person name="Floudas D."/>
            <person name="Copeland A."/>
            <person name="Barry K.W."/>
            <person name="Cichocki N."/>
            <person name="Veneault-Fourrey C."/>
            <person name="LaButti K."/>
            <person name="Lindquist E.A."/>
            <person name="Lipzen A."/>
            <person name="Lundell T."/>
            <person name="Morin E."/>
            <person name="Murat C."/>
            <person name="Sun H."/>
            <person name="Tunlid A."/>
            <person name="Henrissat B."/>
            <person name="Grigoriev I.V."/>
            <person name="Hibbett D.S."/>
            <person name="Martin F."/>
            <person name="Nordberg H.P."/>
            <person name="Cantor M.N."/>
            <person name="Hua S.X."/>
        </authorList>
    </citation>
    <scope>NUCLEOTIDE SEQUENCE [LARGE SCALE GENOMIC DNA]</scope>
    <source>
        <strain evidence="2 3">MUT 4182</strain>
    </source>
</reference>
<dbReference type="AlphaFoldDB" id="A0A0C3QQE0"/>
<organism evidence="2 3">
    <name type="scientific">Tulasnella calospora MUT 4182</name>
    <dbReference type="NCBI Taxonomy" id="1051891"/>
    <lineage>
        <taxon>Eukaryota</taxon>
        <taxon>Fungi</taxon>
        <taxon>Dikarya</taxon>
        <taxon>Basidiomycota</taxon>
        <taxon>Agaricomycotina</taxon>
        <taxon>Agaricomycetes</taxon>
        <taxon>Cantharellales</taxon>
        <taxon>Tulasnellaceae</taxon>
        <taxon>Tulasnella</taxon>
    </lineage>
</organism>
<evidence type="ECO:0000313" key="3">
    <source>
        <dbReference type="Proteomes" id="UP000054248"/>
    </source>
</evidence>
<dbReference type="OrthoDB" id="10479746at2759"/>
<dbReference type="Proteomes" id="UP000054248">
    <property type="component" value="Unassembled WGS sequence"/>
</dbReference>
<name>A0A0C3QQE0_9AGAM</name>
<reference evidence="3" key="2">
    <citation type="submission" date="2015-01" db="EMBL/GenBank/DDBJ databases">
        <title>Evolutionary Origins and Diversification of the Mycorrhizal Mutualists.</title>
        <authorList>
            <consortium name="DOE Joint Genome Institute"/>
            <consortium name="Mycorrhizal Genomics Consortium"/>
            <person name="Kohler A."/>
            <person name="Kuo A."/>
            <person name="Nagy L.G."/>
            <person name="Floudas D."/>
            <person name="Copeland A."/>
            <person name="Barry K.W."/>
            <person name="Cichocki N."/>
            <person name="Veneault-Fourrey C."/>
            <person name="LaButti K."/>
            <person name="Lindquist E.A."/>
            <person name="Lipzen A."/>
            <person name="Lundell T."/>
            <person name="Morin E."/>
            <person name="Murat C."/>
            <person name="Riley R."/>
            <person name="Ohm R."/>
            <person name="Sun H."/>
            <person name="Tunlid A."/>
            <person name="Henrissat B."/>
            <person name="Grigoriev I.V."/>
            <person name="Hibbett D.S."/>
            <person name="Martin F."/>
        </authorList>
    </citation>
    <scope>NUCLEOTIDE SEQUENCE [LARGE SCALE GENOMIC DNA]</scope>
    <source>
        <strain evidence="3">MUT 4182</strain>
    </source>
</reference>
<evidence type="ECO:0000313" key="2">
    <source>
        <dbReference type="EMBL" id="KIO29749.1"/>
    </source>
</evidence>
<evidence type="ECO:0000256" key="1">
    <source>
        <dbReference type="SAM" id="MobiDB-lite"/>
    </source>
</evidence>
<protein>
    <submittedName>
        <fullName evidence="2">Uncharacterized protein</fullName>
    </submittedName>
</protein>
<gene>
    <name evidence="2" type="ORF">M407DRAFT_21171</name>
</gene>
<keyword evidence="3" id="KW-1185">Reference proteome</keyword>
<dbReference type="HOGENOM" id="CLU_2110736_0_0_1"/>
<dbReference type="EMBL" id="KN822979">
    <property type="protein sequence ID" value="KIO29749.1"/>
    <property type="molecule type" value="Genomic_DNA"/>
</dbReference>
<sequence length="115" mass="12315">MSSASLVGLAAVVVGSLVTFFLVGQTEALISGEGRTKHVSHPVERTQPQYTENAPGTGIVDHNGSLRRRSTLTTLGLWLLPPRAATTPMRPQLGPRDPVRAVPHPTSPQQAQLYI</sequence>
<feature type="region of interest" description="Disordered" evidence="1">
    <location>
        <begin position="85"/>
        <end position="115"/>
    </location>
</feature>
<proteinExistence type="predicted"/>
<accession>A0A0C3QQE0</accession>